<dbReference type="EMBL" id="KN420627">
    <property type="protein sequence ID" value="KHG22099.1"/>
    <property type="molecule type" value="Genomic_DNA"/>
</dbReference>
<evidence type="ECO:0000313" key="2">
    <source>
        <dbReference type="EMBL" id="KHG16864.1"/>
    </source>
</evidence>
<dbReference type="EMBL" id="KN407092">
    <property type="protein sequence ID" value="KHG16864.1"/>
    <property type="molecule type" value="Genomic_DNA"/>
</dbReference>
<reference evidence="2" key="1">
    <citation type="submission" date="2014-09" db="EMBL/GenBank/DDBJ databases">
        <title>G. arboreum L. cv. AKA8401 A2 genome assembly version 1.0.</title>
        <authorList>
            <person name="Mudge J."/>
            <person name="Ramaraj T."/>
            <person name="Lindquist I.E."/>
            <person name="Bharti A.K."/>
            <person name="Sundararajan A."/>
            <person name="Cameron C.T."/>
            <person name="Woodward J.E."/>
            <person name="May G.D."/>
            <person name="Brubaker C."/>
            <person name="Broadhvest J."/>
            <person name="Wilkins T.A."/>
        </authorList>
    </citation>
    <scope>NUCLEOTIDE SEQUENCE</scope>
</reference>
<dbReference type="Proteomes" id="UP000032142">
    <property type="component" value="Unassembled WGS sequence"/>
</dbReference>
<keyword evidence="5" id="KW-1185">Reference proteome</keyword>
<sequence>MLLSFKIFNFFYSMILALERKHMPLEFGRVTLISKLVE</sequence>
<dbReference type="AlphaFoldDB" id="A0A0B0NYD5"/>
<reference evidence="5" key="2">
    <citation type="submission" date="2014-09" db="EMBL/GenBank/DDBJ databases">
        <authorList>
            <person name="Mudge J."/>
            <person name="Ramaraj T."/>
            <person name="Lindquist I.E."/>
            <person name="Bharti A.K."/>
            <person name="Sundararajan A."/>
            <person name="Cameron C.T."/>
            <person name="Woodward J.E."/>
            <person name="May G.D."/>
            <person name="Brubaker C."/>
            <person name="Broadhvest J."/>
            <person name="Wilkins T.A."/>
        </authorList>
    </citation>
    <scope>NUCLEOTIDE SEQUENCE</scope>
    <source>
        <strain evidence="5">cv. AKA8401</strain>
    </source>
</reference>
<protein>
    <submittedName>
        <fullName evidence="2">Uncharacterized protein</fullName>
    </submittedName>
</protein>
<evidence type="ECO:0000313" key="1">
    <source>
        <dbReference type="EMBL" id="KHG16252.1"/>
    </source>
</evidence>
<proteinExistence type="predicted"/>
<evidence type="ECO:0000313" key="4">
    <source>
        <dbReference type="EMBL" id="KHG28248.1"/>
    </source>
</evidence>
<dbReference type="EMBL" id="KN405772">
    <property type="protein sequence ID" value="KHG16252.1"/>
    <property type="molecule type" value="Genomic_DNA"/>
</dbReference>
<gene>
    <name evidence="3" type="ORF">F383_01643</name>
    <name evidence="2" type="ORF">F383_21623</name>
    <name evidence="1" type="ORF">F383_21938</name>
    <name evidence="4" type="ORF">F383_35351</name>
</gene>
<evidence type="ECO:0000313" key="3">
    <source>
        <dbReference type="EMBL" id="KHG22099.1"/>
    </source>
</evidence>
<accession>A0A0B0NYD5</accession>
<organism evidence="2 5">
    <name type="scientific">Gossypium arboreum</name>
    <name type="common">Tree cotton</name>
    <name type="synonym">Gossypium nanking</name>
    <dbReference type="NCBI Taxonomy" id="29729"/>
    <lineage>
        <taxon>Eukaryota</taxon>
        <taxon>Viridiplantae</taxon>
        <taxon>Streptophyta</taxon>
        <taxon>Embryophyta</taxon>
        <taxon>Tracheophyta</taxon>
        <taxon>Spermatophyta</taxon>
        <taxon>Magnoliopsida</taxon>
        <taxon>eudicotyledons</taxon>
        <taxon>Gunneridae</taxon>
        <taxon>Pentapetalae</taxon>
        <taxon>rosids</taxon>
        <taxon>malvids</taxon>
        <taxon>Malvales</taxon>
        <taxon>Malvaceae</taxon>
        <taxon>Malvoideae</taxon>
        <taxon>Gossypium</taxon>
    </lineage>
</organism>
<evidence type="ECO:0000313" key="5">
    <source>
        <dbReference type="Proteomes" id="UP000032142"/>
    </source>
</evidence>
<dbReference type="EMBL" id="KN444206">
    <property type="protein sequence ID" value="KHG28248.1"/>
    <property type="molecule type" value="Genomic_DNA"/>
</dbReference>
<name>A0A0B0NYD5_GOSAR</name>